<dbReference type="RefSeq" id="WP_126010596.1">
    <property type="nucleotide sequence ID" value="NZ_CP032509.1"/>
</dbReference>
<accession>A0A3S9B5R1</accession>
<evidence type="ECO:0000313" key="1">
    <source>
        <dbReference type="EMBL" id="AZN72279.1"/>
    </source>
</evidence>
<reference evidence="1 2" key="1">
    <citation type="submission" date="2018-09" db="EMBL/GenBank/DDBJ databases">
        <title>Marinorhizobium profundi gen. nov., sp. nov., isolated from a deep-sea sediment sample from the New Britain Trench and proposal of Marinorhizobiaceae fam. nov. in the order Rhizobiales of the class Alphaproteobacteria.</title>
        <authorList>
            <person name="Cao J."/>
        </authorList>
    </citation>
    <scope>NUCLEOTIDE SEQUENCE [LARGE SCALE GENOMIC DNA]</scope>
    <source>
        <strain evidence="1 2">WS11</strain>
    </source>
</reference>
<keyword evidence="2" id="KW-1185">Reference proteome</keyword>
<proteinExistence type="predicted"/>
<dbReference type="KEGG" id="abaw:D5400_14225"/>
<name>A0A3S9B5R1_9HYPH</name>
<gene>
    <name evidence="1" type="ORF">D5400_14225</name>
</gene>
<dbReference type="AlphaFoldDB" id="A0A3S9B5R1"/>
<evidence type="ECO:0000313" key="2">
    <source>
        <dbReference type="Proteomes" id="UP000268192"/>
    </source>
</evidence>
<dbReference type="Proteomes" id="UP000268192">
    <property type="component" value="Chromosome"/>
</dbReference>
<dbReference type="EMBL" id="CP032509">
    <property type="protein sequence ID" value="AZN72279.1"/>
    <property type="molecule type" value="Genomic_DNA"/>
</dbReference>
<protein>
    <recommendedName>
        <fullName evidence="3">Transcriptional regulator</fullName>
    </recommendedName>
</protein>
<evidence type="ECO:0008006" key="3">
    <source>
        <dbReference type="Google" id="ProtNLM"/>
    </source>
</evidence>
<sequence>MAAIKKGITHRLADRMRLLDASGITVTRETLAGFENCSVALIARFENDAKAIARRASVRSVVR</sequence>
<organism evidence="1 2">
    <name type="scientific">Georhizobium profundi</name>
    <dbReference type="NCBI Taxonomy" id="2341112"/>
    <lineage>
        <taxon>Bacteria</taxon>
        <taxon>Pseudomonadati</taxon>
        <taxon>Pseudomonadota</taxon>
        <taxon>Alphaproteobacteria</taxon>
        <taxon>Hyphomicrobiales</taxon>
        <taxon>Rhizobiaceae</taxon>
        <taxon>Georhizobium</taxon>
    </lineage>
</organism>